<dbReference type="Proteomes" id="UP000504612">
    <property type="component" value="Unplaced"/>
</dbReference>
<feature type="region of interest" description="Disordered" evidence="1">
    <location>
        <begin position="1"/>
        <end position="76"/>
    </location>
</feature>
<evidence type="ECO:0000313" key="3">
    <source>
        <dbReference type="RefSeq" id="XP_026521891.1"/>
    </source>
</evidence>
<protein>
    <submittedName>
        <fullName evidence="3">Neural Wiskott-Aldrich syndrome protein-like</fullName>
    </submittedName>
</protein>
<evidence type="ECO:0000313" key="2">
    <source>
        <dbReference type="Proteomes" id="UP000504612"/>
    </source>
</evidence>
<gene>
    <name evidence="3" type="primary">LOC113411177</name>
</gene>
<reference evidence="3" key="1">
    <citation type="submission" date="2025-08" db="UniProtKB">
        <authorList>
            <consortium name="RefSeq"/>
        </authorList>
    </citation>
    <scope>IDENTIFICATION</scope>
</reference>
<keyword evidence="2" id="KW-1185">Reference proteome</keyword>
<proteinExistence type="predicted"/>
<dbReference type="RefSeq" id="XP_026521891.1">
    <property type="nucleotide sequence ID" value="XM_026666106.1"/>
</dbReference>
<name>A0A6J1TTY1_9SAUR</name>
<feature type="region of interest" description="Disordered" evidence="1">
    <location>
        <begin position="88"/>
        <end position="107"/>
    </location>
</feature>
<dbReference type="KEGG" id="nss:113411177"/>
<dbReference type="GeneID" id="113411177"/>
<dbReference type="AlphaFoldDB" id="A0A6J1TTY1"/>
<accession>A0A6J1TTY1</accession>
<feature type="compositionally biased region" description="Polar residues" evidence="1">
    <location>
        <begin position="1"/>
        <end position="18"/>
    </location>
</feature>
<evidence type="ECO:0000256" key="1">
    <source>
        <dbReference type="SAM" id="MobiDB-lite"/>
    </source>
</evidence>
<sequence>MEHSPQPSQSTSADSVQRWQHGRGAPPPSQSTSAGSGESVEHPQPSQSTSSGSMRQRQWGRGAPPSPPKAPPWVAVLTRGSQVPALLVGAPPPLLASPRGKTKGSGRWRRIWLPPISSAVTTVPPPASFHFAPGEAGGGDRAPLLPFAALQTPHGKESWGSVMWRLSQPAKPKDGGGSS</sequence>
<feature type="compositionally biased region" description="Polar residues" evidence="1">
    <location>
        <begin position="44"/>
        <end position="56"/>
    </location>
</feature>
<organism evidence="2 3">
    <name type="scientific">Notechis scutatus</name>
    <name type="common">mainland tiger snake</name>
    <dbReference type="NCBI Taxonomy" id="8663"/>
    <lineage>
        <taxon>Eukaryota</taxon>
        <taxon>Metazoa</taxon>
        <taxon>Chordata</taxon>
        <taxon>Craniata</taxon>
        <taxon>Vertebrata</taxon>
        <taxon>Euteleostomi</taxon>
        <taxon>Lepidosauria</taxon>
        <taxon>Squamata</taxon>
        <taxon>Bifurcata</taxon>
        <taxon>Unidentata</taxon>
        <taxon>Episquamata</taxon>
        <taxon>Toxicofera</taxon>
        <taxon>Serpentes</taxon>
        <taxon>Colubroidea</taxon>
        <taxon>Elapidae</taxon>
        <taxon>Hydrophiinae</taxon>
        <taxon>Notechis</taxon>
    </lineage>
</organism>